<evidence type="ECO:0000313" key="4">
    <source>
        <dbReference type="Proteomes" id="UP000053201"/>
    </source>
</evidence>
<evidence type="ECO:0000256" key="1">
    <source>
        <dbReference type="ARBA" id="ARBA00010800"/>
    </source>
</evidence>
<dbReference type="RefSeq" id="XP_016610531.1">
    <property type="nucleotide sequence ID" value="XM_016751238.1"/>
</dbReference>
<evidence type="ECO:0000256" key="2">
    <source>
        <dbReference type="ARBA" id="ARBA00022694"/>
    </source>
</evidence>
<dbReference type="GO" id="GO:0001682">
    <property type="term" value="P:tRNA 5'-leader removal"/>
    <property type="evidence" value="ECO:0007669"/>
    <property type="project" value="InterPro"/>
</dbReference>
<gene>
    <name evidence="3" type="ORF">SPPG_02951</name>
</gene>
<dbReference type="GO" id="GO:0000172">
    <property type="term" value="C:ribonuclease MRP complex"/>
    <property type="evidence" value="ECO:0007669"/>
    <property type="project" value="TreeGrafter"/>
</dbReference>
<sequence length="190" mass="21310">MKWGKRCVGCLRESEPGGTLAWAATCERPTLPRKEDLEIFGMVRLKNRYLLFNLHFDPSTPPSVDTAINGGTINNSLKDSLELNFGDYGIGIASFTVKYYSPHTQTGIIRCARESYQMLWAALSFITKIRNRPCIFCVVHLGGTIKSVQQVALKRDREALEMMVKKGVLDVTMVDALVKKAHEDIMALEI</sequence>
<dbReference type="GO" id="GO:0030681">
    <property type="term" value="C:multimeric ribonuclease P complex"/>
    <property type="evidence" value="ECO:0007669"/>
    <property type="project" value="TreeGrafter"/>
</dbReference>
<dbReference type="PANTHER" id="PTHR15441:SF2">
    <property type="entry name" value="RIBONUCLEASE P_MRP PROTEIN SUBUNIT POP5"/>
    <property type="match status" value="1"/>
</dbReference>
<evidence type="ECO:0000313" key="3">
    <source>
        <dbReference type="EMBL" id="KND02491.1"/>
    </source>
</evidence>
<dbReference type="Proteomes" id="UP000053201">
    <property type="component" value="Unassembled WGS sequence"/>
</dbReference>
<dbReference type="VEuPathDB" id="FungiDB:SPPG_02951"/>
<dbReference type="HAMAP" id="MF_00755">
    <property type="entry name" value="RNase_P_2"/>
    <property type="match status" value="1"/>
</dbReference>
<name>A0A0L0HM32_SPIPD</name>
<keyword evidence="2" id="KW-0819">tRNA processing</keyword>
<dbReference type="PANTHER" id="PTHR15441">
    <property type="entry name" value="RIBONUCLEASE P PROTEIN SUBUNIT P14"/>
    <property type="match status" value="1"/>
</dbReference>
<reference evidence="3 4" key="1">
    <citation type="submission" date="2009-08" db="EMBL/GenBank/DDBJ databases">
        <title>The Genome Sequence of Spizellomyces punctatus strain DAOM BR117.</title>
        <authorList>
            <consortium name="The Broad Institute Genome Sequencing Platform"/>
            <person name="Russ C."/>
            <person name="Cuomo C."/>
            <person name="Shea T."/>
            <person name="Young S.K."/>
            <person name="Zeng Q."/>
            <person name="Koehrsen M."/>
            <person name="Haas B."/>
            <person name="Borodovsky M."/>
            <person name="Guigo R."/>
            <person name="Alvarado L."/>
            <person name="Berlin A."/>
            <person name="Bochicchio J."/>
            <person name="Borenstein D."/>
            <person name="Chapman S."/>
            <person name="Chen Z."/>
            <person name="Engels R."/>
            <person name="Freedman E."/>
            <person name="Gellesch M."/>
            <person name="Goldberg J."/>
            <person name="Griggs A."/>
            <person name="Gujja S."/>
            <person name="Heiman D."/>
            <person name="Hepburn T."/>
            <person name="Howarth C."/>
            <person name="Jen D."/>
            <person name="Larson L."/>
            <person name="Lewis B."/>
            <person name="Mehta T."/>
            <person name="Park D."/>
            <person name="Pearson M."/>
            <person name="Roberts A."/>
            <person name="Saif S."/>
            <person name="Shenoy N."/>
            <person name="Sisk P."/>
            <person name="Stolte C."/>
            <person name="Sykes S."/>
            <person name="Thomson T."/>
            <person name="Walk T."/>
            <person name="White J."/>
            <person name="Yandava C."/>
            <person name="Burger G."/>
            <person name="Gray M.W."/>
            <person name="Holland P.W.H."/>
            <person name="King N."/>
            <person name="Lang F.B.F."/>
            <person name="Roger A.J."/>
            <person name="Ruiz-Trillo I."/>
            <person name="Lander E."/>
            <person name="Nusbaum C."/>
        </authorList>
    </citation>
    <scope>NUCLEOTIDE SEQUENCE [LARGE SCALE GENOMIC DNA]</scope>
    <source>
        <strain evidence="3 4">DAOM BR117</strain>
    </source>
</reference>
<dbReference type="STRING" id="645134.A0A0L0HM32"/>
<dbReference type="GeneID" id="27686502"/>
<dbReference type="Pfam" id="PF01900">
    <property type="entry name" value="RNase_P_Rpp14"/>
    <property type="match status" value="1"/>
</dbReference>
<proteinExistence type="inferred from homology"/>
<dbReference type="GO" id="GO:0005730">
    <property type="term" value="C:nucleolus"/>
    <property type="evidence" value="ECO:0007669"/>
    <property type="project" value="TreeGrafter"/>
</dbReference>
<dbReference type="AlphaFoldDB" id="A0A0L0HM32"/>
<dbReference type="OMA" id="MQNYLDK"/>
<keyword evidence="4" id="KW-1185">Reference proteome</keyword>
<organism evidence="3 4">
    <name type="scientific">Spizellomyces punctatus (strain DAOM BR117)</name>
    <dbReference type="NCBI Taxonomy" id="645134"/>
    <lineage>
        <taxon>Eukaryota</taxon>
        <taxon>Fungi</taxon>
        <taxon>Fungi incertae sedis</taxon>
        <taxon>Chytridiomycota</taxon>
        <taxon>Chytridiomycota incertae sedis</taxon>
        <taxon>Chytridiomycetes</taxon>
        <taxon>Spizellomycetales</taxon>
        <taxon>Spizellomycetaceae</taxon>
        <taxon>Spizellomyces</taxon>
    </lineage>
</organism>
<dbReference type="SUPFAM" id="SSF160350">
    <property type="entry name" value="Rnp2-like"/>
    <property type="match status" value="1"/>
</dbReference>
<dbReference type="eggNOG" id="KOG4639">
    <property type="taxonomic scope" value="Eukaryota"/>
</dbReference>
<protein>
    <submittedName>
        <fullName evidence="3">Uncharacterized protein</fullName>
    </submittedName>
</protein>
<dbReference type="InterPro" id="IPR038085">
    <property type="entry name" value="Rnp2-like_sf"/>
</dbReference>
<dbReference type="GO" id="GO:0033204">
    <property type="term" value="F:ribonuclease P RNA binding"/>
    <property type="evidence" value="ECO:0007669"/>
    <property type="project" value="TreeGrafter"/>
</dbReference>
<dbReference type="EMBL" id="KQ257453">
    <property type="protein sequence ID" value="KND02492.1"/>
    <property type="molecule type" value="Genomic_DNA"/>
</dbReference>
<dbReference type="OrthoDB" id="24745at2759"/>
<dbReference type="EMBL" id="KQ257453">
    <property type="protein sequence ID" value="KND02491.1"/>
    <property type="molecule type" value="Genomic_DNA"/>
</dbReference>
<accession>A0A0L0HM32</accession>
<dbReference type="InterPro" id="IPR002759">
    <property type="entry name" value="Pop5/Rpp14/Rnp2-like"/>
</dbReference>
<dbReference type="RefSeq" id="XP_016610530.1">
    <property type="nucleotide sequence ID" value="XM_016751237.1"/>
</dbReference>
<dbReference type="Gene3D" id="3.30.70.3250">
    <property type="entry name" value="Ribonuclease P, Pop5 subunit"/>
    <property type="match status" value="1"/>
</dbReference>
<dbReference type="FunCoup" id="A0A0L0HM32">
    <property type="interactions" value="140"/>
</dbReference>
<comment type="similarity">
    <text evidence="1">Belongs to the eukaryotic/archaeal RNase P protein component 2 family.</text>
</comment>